<sequence>MTQTVVILGANGRFGRAAVEAFKARGWDVRRVTRKGENGAVACDAMDGAAVIRACAGADVIVHALNPLYTDWVRVLPVHTANVIAAARACGARVMIPGNVYPFGTEDGPWCEDTVQTPQSRKGALRVTMEQRFAASGVPTIVLRGGDFIEGVDTGNWFESYITKDVHKGRITYPGRLDAVHAWAYLPDMARAMVALAEIETTLSPFEVLHYEGLSLTGAQLIDAIAARCGAPLRVKRFPWWLIRAIAPFSPLMREVVEMRYLWDHPHRLDGTRLRALIPDHRDTPLAEVMAQVLPAPQPGDAAPQAA</sequence>
<dbReference type="EMBL" id="CP073581">
    <property type="protein sequence ID" value="QUJ76997.1"/>
    <property type="molecule type" value="Genomic_DNA"/>
</dbReference>
<dbReference type="InterPro" id="IPR036291">
    <property type="entry name" value="NAD(P)-bd_dom_sf"/>
</dbReference>
<dbReference type="InterPro" id="IPR001509">
    <property type="entry name" value="Epimerase_deHydtase"/>
</dbReference>
<dbReference type="Proteomes" id="UP000683291">
    <property type="component" value="Chromosome 1"/>
</dbReference>
<dbReference type="RefSeq" id="WP_212705193.1">
    <property type="nucleotide sequence ID" value="NZ_CP073581.1"/>
</dbReference>
<gene>
    <name evidence="2" type="ORF">KDD17_02805</name>
</gene>
<reference evidence="2" key="1">
    <citation type="submission" date="2021-04" db="EMBL/GenBank/DDBJ databases">
        <title>Complete genome sequence for Sulfitobacter sp. strain JK7-1.</title>
        <authorList>
            <person name="Park S.-J."/>
        </authorList>
    </citation>
    <scope>NUCLEOTIDE SEQUENCE</scope>
    <source>
        <strain evidence="2">JK7-1</strain>
    </source>
</reference>
<name>A0A975PMN8_9RHOB</name>
<protein>
    <submittedName>
        <fullName evidence="2">NAD-dependent epimerase/dehydratase family protein</fullName>
    </submittedName>
</protein>
<proteinExistence type="predicted"/>
<dbReference type="SUPFAM" id="SSF51735">
    <property type="entry name" value="NAD(P)-binding Rossmann-fold domains"/>
    <property type="match status" value="1"/>
</dbReference>
<feature type="domain" description="NAD-dependent epimerase/dehydratase" evidence="1">
    <location>
        <begin position="5"/>
        <end position="198"/>
    </location>
</feature>
<evidence type="ECO:0000313" key="3">
    <source>
        <dbReference type="Proteomes" id="UP000683291"/>
    </source>
</evidence>
<organism evidence="2 3">
    <name type="scientific">Sulfitobacter albidus</name>
    <dbReference type="NCBI Taxonomy" id="2829501"/>
    <lineage>
        <taxon>Bacteria</taxon>
        <taxon>Pseudomonadati</taxon>
        <taxon>Pseudomonadota</taxon>
        <taxon>Alphaproteobacteria</taxon>
        <taxon>Rhodobacterales</taxon>
        <taxon>Roseobacteraceae</taxon>
        <taxon>Sulfitobacter</taxon>
    </lineage>
</organism>
<dbReference type="Pfam" id="PF01370">
    <property type="entry name" value="Epimerase"/>
    <property type="match status" value="1"/>
</dbReference>
<evidence type="ECO:0000313" key="2">
    <source>
        <dbReference type="EMBL" id="QUJ76997.1"/>
    </source>
</evidence>
<evidence type="ECO:0000259" key="1">
    <source>
        <dbReference type="Pfam" id="PF01370"/>
    </source>
</evidence>
<dbReference type="KEGG" id="sual:KDD17_02805"/>
<accession>A0A975PMN8</accession>
<dbReference type="AlphaFoldDB" id="A0A975PMN8"/>
<dbReference type="Gene3D" id="3.40.50.720">
    <property type="entry name" value="NAD(P)-binding Rossmann-like Domain"/>
    <property type="match status" value="1"/>
</dbReference>
<keyword evidence="3" id="KW-1185">Reference proteome</keyword>